<dbReference type="eggNOG" id="COG0438">
    <property type="taxonomic scope" value="Bacteria"/>
</dbReference>
<dbReference type="RefSeq" id="WP_022604420.1">
    <property type="nucleotide sequence ID" value="NZ_ASSJ01000008.1"/>
</dbReference>
<dbReference type="InterPro" id="IPR050194">
    <property type="entry name" value="Glycosyltransferase_grp1"/>
</dbReference>
<sequence>MAIVGYLINQYPKISHSFIRREILALEAQGLVVLRFAIRASADALVDPADLDEASKTRYLLAEAGLLGLLAASVRELLVRPPHWLAALYLAISLGIRSERGLVYHLAYFAEACVLRRWFAIAGVECVHAHFGTNSATVAMLCQSLGGPTFSFTVHGPEEFDKVEGIALREKLKRAAFVVSISHFGKSQLQRWCVPDCWSRIHVVRCGVDRAFLEAPERPMPTAFELVCVGRLSEQKGHFALIEAVDKVVARGWTPHIILVGDGELRPSVEAEIARRGLQGNFEMIGWASNAEVRDRILAARALVLPSFAEGLPVVLMEALALGRPAIATYIAGIPELVQPSINGWLVPAGDTEALAAAIEEVLAATPKHLTTMGLNGVQRVRQYHDCHYEAVKLARLFATCCPQRER</sequence>
<dbReference type="GO" id="GO:0016757">
    <property type="term" value="F:glycosyltransferase activity"/>
    <property type="evidence" value="ECO:0007669"/>
    <property type="project" value="TreeGrafter"/>
</dbReference>
<protein>
    <submittedName>
        <fullName evidence="2">Glycosyltransferase</fullName>
    </submittedName>
</protein>
<name>U5DQ00_9CHRO</name>
<dbReference type="Pfam" id="PF13439">
    <property type="entry name" value="Glyco_transf_4"/>
    <property type="match status" value="1"/>
</dbReference>
<evidence type="ECO:0000259" key="1">
    <source>
        <dbReference type="Pfam" id="PF13439"/>
    </source>
</evidence>
<dbReference type="EMBL" id="ASSJ01000008">
    <property type="protein sequence ID" value="ERN42679.1"/>
    <property type="molecule type" value="Genomic_DNA"/>
</dbReference>
<reference evidence="2 3" key="1">
    <citation type="submission" date="2013-05" db="EMBL/GenBank/DDBJ databases">
        <title>Draft genome sequence of Rubidibacter lacunae KORDI 51-2.</title>
        <authorList>
            <person name="Choi D.H."/>
            <person name="Noh J.H."/>
            <person name="Kwon K.-K."/>
            <person name="Lee J.-H."/>
            <person name="Ryu J.-Y."/>
        </authorList>
    </citation>
    <scope>NUCLEOTIDE SEQUENCE [LARGE SCALE GENOMIC DNA]</scope>
    <source>
        <strain evidence="2 3">KORDI 51-2</strain>
    </source>
</reference>
<proteinExistence type="predicted"/>
<dbReference type="STRING" id="582515.KR51_00005180"/>
<gene>
    <name evidence="2" type="ORF">KR51_00005180</name>
</gene>
<dbReference type="PATRIC" id="fig|582515.4.peg.588"/>
<evidence type="ECO:0000313" key="3">
    <source>
        <dbReference type="Proteomes" id="UP000016960"/>
    </source>
</evidence>
<evidence type="ECO:0000313" key="2">
    <source>
        <dbReference type="EMBL" id="ERN42679.1"/>
    </source>
</evidence>
<comment type="caution">
    <text evidence="2">The sequence shown here is derived from an EMBL/GenBank/DDBJ whole genome shotgun (WGS) entry which is preliminary data.</text>
</comment>
<dbReference type="Proteomes" id="UP000016960">
    <property type="component" value="Unassembled WGS sequence"/>
</dbReference>
<keyword evidence="2" id="KW-0808">Transferase</keyword>
<dbReference type="PANTHER" id="PTHR45947">
    <property type="entry name" value="SULFOQUINOVOSYL TRANSFERASE SQD2"/>
    <property type="match status" value="1"/>
</dbReference>
<dbReference type="InParanoid" id="U5DQ00"/>
<keyword evidence="3" id="KW-1185">Reference proteome</keyword>
<dbReference type="AlphaFoldDB" id="U5DQ00"/>
<organism evidence="2 3">
    <name type="scientific">Rubidibacter lacunae KORDI 51-2</name>
    <dbReference type="NCBI Taxonomy" id="582515"/>
    <lineage>
        <taxon>Bacteria</taxon>
        <taxon>Bacillati</taxon>
        <taxon>Cyanobacteriota</taxon>
        <taxon>Cyanophyceae</taxon>
        <taxon>Oscillatoriophycideae</taxon>
        <taxon>Chroococcales</taxon>
        <taxon>Aphanothecaceae</taxon>
        <taxon>Rubidibacter</taxon>
    </lineage>
</organism>
<dbReference type="SUPFAM" id="SSF53756">
    <property type="entry name" value="UDP-Glycosyltransferase/glycogen phosphorylase"/>
    <property type="match status" value="1"/>
</dbReference>
<dbReference type="Gene3D" id="3.40.50.2000">
    <property type="entry name" value="Glycogen Phosphorylase B"/>
    <property type="match status" value="2"/>
</dbReference>
<dbReference type="InterPro" id="IPR028098">
    <property type="entry name" value="Glyco_trans_4-like_N"/>
</dbReference>
<accession>U5DQ00</accession>
<dbReference type="FunCoup" id="U5DQ00">
    <property type="interactions" value="17"/>
</dbReference>
<dbReference type="PANTHER" id="PTHR45947:SF15">
    <property type="entry name" value="TEICHURONIC ACID BIOSYNTHESIS GLYCOSYLTRANSFERASE TUAC-RELATED"/>
    <property type="match status" value="1"/>
</dbReference>
<dbReference type="Pfam" id="PF13692">
    <property type="entry name" value="Glyco_trans_1_4"/>
    <property type="match status" value="1"/>
</dbReference>
<feature type="domain" description="Glycosyltransferase subfamily 4-like N-terminal" evidence="1">
    <location>
        <begin position="108"/>
        <end position="210"/>
    </location>
</feature>